<evidence type="ECO:0000313" key="2">
    <source>
        <dbReference type="EMBL" id="GAA4755091.1"/>
    </source>
</evidence>
<proteinExistence type="predicted"/>
<evidence type="ECO:0000313" key="3">
    <source>
        <dbReference type="Proteomes" id="UP001499882"/>
    </source>
</evidence>
<feature type="transmembrane region" description="Helical" evidence="1">
    <location>
        <begin position="15"/>
        <end position="35"/>
    </location>
</feature>
<comment type="caution">
    <text evidence="2">The sequence shown here is derived from an EMBL/GenBank/DDBJ whole genome shotgun (WGS) entry which is preliminary data.</text>
</comment>
<sequence>MWDQPVVPNRPPPGAPAGALLGVLTGLLLTSIWLYGAWDVALAVTAVFAGLIAVLFAGAPGWRAFGTGLLVAAALAGGALALVAS</sequence>
<dbReference type="RefSeq" id="WP_345529390.1">
    <property type="nucleotide sequence ID" value="NZ_BAABKN010000031.1"/>
</dbReference>
<feature type="transmembrane region" description="Helical" evidence="1">
    <location>
        <begin position="40"/>
        <end position="59"/>
    </location>
</feature>
<dbReference type="EMBL" id="BAABKN010000031">
    <property type="protein sequence ID" value="GAA4755091.1"/>
    <property type="molecule type" value="Genomic_DNA"/>
</dbReference>
<reference evidence="3" key="1">
    <citation type="journal article" date="2019" name="Int. J. Syst. Evol. Microbiol.">
        <title>The Global Catalogue of Microorganisms (GCM) 10K type strain sequencing project: providing services to taxonomists for standard genome sequencing and annotation.</title>
        <authorList>
            <consortium name="The Broad Institute Genomics Platform"/>
            <consortium name="The Broad Institute Genome Sequencing Center for Infectious Disease"/>
            <person name="Wu L."/>
            <person name="Ma J."/>
        </authorList>
    </citation>
    <scope>NUCLEOTIDE SEQUENCE [LARGE SCALE GENOMIC DNA]</scope>
    <source>
        <strain evidence="3">JCM 18532</strain>
    </source>
</reference>
<gene>
    <name evidence="2" type="ORF">GCM10023350_45680</name>
</gene>
<evidence type="ECO:0008006" key="4">
    <source>
        <dbReference type="Google" id="ProtNLM"/>
    </source>
</evidence>
<protein>
    <recommendedName>
        <fullName evidence="4">DUF2537 domain-containing protein</fullName>
    </recommendedName>
</protein>
<name>A0ABP8ZF09_9ACTN</name>
<organism evidence="2 3">
    <name type="scientific">Nocardioides endophyticus</name>
    <dbReference type="NCBI Taxonomy" id="1353775"/>
    <lineage>
        <taxon>Bacteria</taxon>
        <taxon>Bacillati</taxon>
        <taxon>Actinomycetota</taxon>
        <taxon>Actinomycetes</taxon>
        <taxon>Propionibacteriales</taxon>
        <taxon>Nocardioidaceae</taxon>
        <taxon>Nocardioides</taxon>
    </lineage>
</organism>
<keyword evidence="3" id="KW-1185">Reference proteome</keyword>
<keyword evidence="1" id="KW-0472">Membrane</keyword>
<feature type="transmembrane region" description="Helical" evidence="1">
    <location>
        <begin position="65"/>
        <end position="84"/>
    </location>
</feature>
<evidence type="ECO:0000256" key="1">
    <source>
        <dbReference type="SAM" id="Phobius"/>
    </source>
</evidence>
<keyword evidence="1" id="KW-1133">Transmembrane helix</keyword>
<accession>A0ABP8ZF09</accession>
<dbReference type="Proteomes" id="UP001499882">
    <property type="component" value="Unassembled WGS sequence"/>
</dbReference>
<keyword evidence="1" id="KW-0812">Transmembrane</keyword>